<accession>A0A1E7JQK2</accession>
<gene>
    <name evidence="1" type="ORF">AN215_14045</name>
</gene>
<dbReference type="STRING" id="933944.AN215_14045"/>
<reference evidence="1 2" key="1">
    <citation type="journal article" date="2016" name="Front. Microbiol.">
        <title>Comparative Genomics Analysis of Streptomyces Species Reveals Their Adaptation to the Marine Environment and Their Diversity at the Genomic Level.</title>
        <authorList>
            <person name="Tian X."/>
            <person name="Zhang Z."/>
            <person name="Yang T."/>
            <person name="Chen M."/>
            <person name="Li J."/>
            <person name="Chen F."/>
            <person name="Yang J."/>
            <person name="Li W."/>
            <person name="Zhang B."/>
            <person name="Zhang Z."/>
            <person name="Wu J."/>
            <person name="Zhang C."/>
            <person name="Long L."/>
            <person name="Xiao J."/>
        </authorList>
    </citation>
    <scope>NUCLEOTIDE SEQUENCE [LARGE SCALE GENOMIC DNA]</scope>
    <source>
        <strain evidence="1 2">SCSIO 10390</strain>
    </source>
</reference>
<comment type="caution">
    <text evidence="1">The sequence shown here is derived from an EMBL/GenBank/DDBJ whole genome shotgun (WGS) entry which is preliminary data.</text>
</comment>
<protein>
    <submittedName>
        <fullName evidence="1">Uncharacterized protein</fullName>
    </submittedName>
</protein>
<dbReference type="Proteomes" id="UP000176087">
    <property type="component" value="Unassembled WGS sequence"/>
</dbReference>
<evidence type="ECO:0000313" key="1">
    <source>
        <dbReference type="EMBL" id="OEU90536.1"/>
    </source>
</evidence>
<dbReference type="AlphaFoldDB" id="A0A1E7JQK2"/>
<evidence type="ECO:0000313" key="2">
    <source>
        <dbReference type="Proteomes" id="UP000176087"/>
    </source>
</evidence>
<proteinExistence type="predicted"/>
<dbReference type="OrthoDB" id="4269261at2"/>
<keyword evidence="2" id="KW-1185">Reference proteome</keyword>
<dbReference type="PATRIC" id="fig|933944.5.peg.5886"/>
<name>A0A1E7JQK2_9ACTN</name>
<dbReference type="EMBL" id="LJGT01000038">
    <property type="protein sequence ID" value="OEU90536.1"/>
    <property type="molecule type" value="Genomic_DNA"/>
</dbReference>
<dbReference type="RefSeq" id="WP_070009407.1">
    <property type="nucleotide sequence ID" value="NZ_LJGS01000036.1"/>
</dbReference>
<organism evidence="1 2">
    <name type="scientific">Streptomyces abyssalis</name>
    <dbReference type="NCBI Taxonomy" id="933944"/>
    <lineage>
        <taxon>Bacteria</taxon>
        <taxon>Bacillati</taxon>
        <taxon>Actinomycetota</taxon>
        <taxon>Actinomycetes</taxon>
        <taxon>Kitasatosporales</taxon>
        <taxon>Streptomycetaceae</taxon>
        <taxon>Streptomyces</taxon>
    </lineage>
</organism>
<sequence>MLNEQRTADVAVDARPDELGRSRTVASLRLIADFLEGFPGLPDLYVVVHTDGSIGVQVSEFDGEPGERCEAVARIAQEAGGIALVKPLKDRTWLFETHVLVGGRQVQVYAPVEGPDTGRGGDAA</sequence>